<dbReference type="STRING" id="1081102.A0A167Z759"/>
<feature type="compositionally biased region" description="Pro residues" evidence="5">
    <location>
        <begin position="951"/>
        <end position="970"/>
    </location>
</feature>
<dbReference type="PANTHER" id="PTHR11905">
    <property type="entry name" value="ADAM A DISINTEGRIN AND METALLOPROTEASE DOMAIN"/>
    <property type="match status" value="1"/>
</dbReference>
<feature type="binding site" evidence="4">
    <location>
        <position position="489"/>
    </location>
    <ligand>
        <name>Zn(2+)</name>
        <dbReference type="ChEBI" id="CHEBI:29105"/>
        <note>catalytic</note>
    </ligand>
</feature>
<keyword evidence="6" id="KW-0472">Membrane</keyword>
<dbReference type="SMART" id="SM00050">
    <property type="entry name" value="DISIN"/>
    <property type="match status" value="1"/>
</dbReference>
<accession>A0A167Z759</accession>
<name>A0A167Z759_9HYPO</name>
<evidence type="ECO:0000313" key="11">
    <source>
        <dbReference type="Proteomes" id="UP000076874"/>
    </source>
</evidence>
<keyword evidence="10" id="KW-0645">Protease</keyword>
<dbReference type="AlphaFoldDB" id="A0A167Z759"/>
<evidence type="ECO:0000256" key="6">
    <source>
        <dbReference type="SAM" id="Phobius"/>
    </source>
</evidence>
<dbReference type="InterPro" id="IPR036436">
    <property type="entry name" value="Disintegrin_dom_sf"/>
</dbReference>
<comment type="caution">
    <text evidence="4">Lacks conserved residue(s) required for the propagation of feature annotation.</text>
</comment>
<dbReference type="Pfam" id="PF00200">
    <property type="entry name" value="Disintegrin"/>
    <property type="match status" value="1"/>
</dbReference>
<dbReference type="GO" id="GO:0004222">
    <property type="term" value="F:metalloendopeptidase activity"/>
    <property type="evidence" value="ECO:0007669"/>
    <property type="project" value="InterPro"/>
</dbReference>
<feature type="compositionally biased region" description="Low complexity" evidence="5">
    <location>
        <begin position="824"/>
        <end position="835"/>
    </location>
</feature>
<evidence type="ECO:0000256" key="2">
    <source>
        <dbReference type="ARBA" id="ARBA00056552"/>
    </source>
</evidence>
<feature type="transmembrane region" description="Helical" evidence="6">
    <location>
        <begin position="771"/>
        <end position="793"/>
    </location>
</feature>
<keyword evidence="6" id="KW-1133">Transmembrane helix</keyword>
<feature type="domain" description="Peptidase M12B" evidence="9">
    <location>
        <begin position="334"/>
        <end position="551"/>
    </location>
</feature>
<comment type="function">
    <text evidence="2">Probable zinc protease.</text>
</comment>
<dbReference type="InterPro" id="IPR034028">
    <property type="entry name" value="ZnMc_ADAM_fungal"/>
</dbReference>
<feature type="signal peptide" evidence="7">
    <location>
        <begin position="1"/>
        <end position="32"/>
    </location>
</feature>
<feature type="binding site" evidence="4">
    <location>
        <position position="499"/>
    </location>
    <ligand>
        <name>Zn(2+)</name>
        <dbReference type="ChEBI" id="CHEBI:29105"/>
        <note>catalytic</note>
    </ligand>
</feature>
<evidence type="ECO:0000256" key="5">
    <source>
        <dbReference type="SAM" id="MobiDB-lite"/>
    </source>
</evidence>
<feature type="chain" id="PRO_5007894920" description="Disintegrin and metalloproteinase domain-containing protein B" evidence="7">
    <location>
        <begin position="33"/>
        <end position="982"/>
    </location>
</feature>
<dbReference type="InterPro" id="IPR001590">
    <property type="entry name" value="Peptidase_M12B"/>
</dbReference>
<keyword evidence="4" id="KW-0862">Zinc</keyword>
<feature type="compositionally biased region" description="Low complexity" evidence="5">
    <location>
        <begin position="879"/>
        <end position="892"/>
    </location>
</feature>
<dbReference type="EMBL" id="AZHD01000002">
    <property type="protein sequence ID" value="OAA67179.1"/>
    <property type="molecule type" value="Genomic_DNA"/>
</dbReference>
<proteinExistence type="predicted"/>
<gene>
    <name evidence="10" type="ORF">SPI_01755</name>
</gene>
<dbReference type="FunFam" id="4.10.70.10:FF:000003">
    <property type="entry name" value="Disintegrin and metalloproteinase domain-containing protein 17"/>
    <property type="match status" value="1"/>
</dbReference>
<keyword evidence="6" id="KW-0812">Transmembrane</keyword>
<feature type="active site" evidence="4">
    <location>
        <position position="490"/>
    </location>
</feature>
<comment type="caution">
    <text evidence="10">The sequence shown here is derived from an EMBL/GenBank/DDBJ whole genome shotgun (WGS) entry which is preliminary data.</text>
</comment>
<dbReference type="OrthoDB" id="5951731at2759"/>
<dbReference type="Gene3D" id="4.10.70.10">
    <property type="entry name" value="Disintegrin domain"/>
    <property type="match status" value="1"/>
</dbReference>
<dbReference type="SUPFAM" id="SSF55486">
    <property type="entry name" value="Metalloproteases ('zincins'), catalytic domain"/>
    <property type="match status" value="1"/>
</dbReference>
<evidence type="ECO:0000256" key="1">
    <source>
        <dbReference type="ARBA" id="ARBA00023157"/>
    </source>
</evidence>
<evidence type="ECO:0000259" key="9">
    <source>
        <dbReference type="PROSITE" id="PS50215"/>
    </source>
</evidence>
<dbReference type="GO" id="GO:0006508">
    <property type="term" value="P:proteolysis"/>
    <property type="evidence" value="ECO:0007669"/>
    <property type="project" value="UniProtKB-KW"/>
</dbReference>
<dbReference type="InterPro" id="IPR024079">
    <property type="entry name" value="MetalloPept_cat_dom_sf"/>
</dbReference>
<dbReference type="InterPro" id="IPR001762">
    <property type="entry name" value="Disintegrin_dom"/>
</dbReference>
<dbReference type="Gene3D" id="3.40.390.10">
    <property type="entry name" value="Collagenase (Catalytic Domain)"/>
    <property type="match status" value="1"/>
</dbReference>
<keyword evidence="10" id="KW-0482">Metalloprotease</keyword>
<keyword evidence="1" id="KW-1015">Disulfide bond</keyword>
<feature type="region of interest" description="Disordered" evidence="5">
    <location>
        <begin position="803"/>
        <end position="982"/>
    </location>
</feature>
<dbReference type="Proteomes" id="UP000076874">
    <property type="component" value="Unassembled WGS sequence"/>
</dbReference>
<keyword evidence="11" id="KW-1185">Reference proteome</keyword>
<evidence type="ECO:0000256" key="4">
    <source>
        <dbReference type="PROSITE-ProRule" id="PRU00276"/>
    </source>
</evidence>
<feature type="binding site" evidence="4">
    <location>
        <position position="493"/>
    </location>
    <ligand>
        <name>Zn(2+)</name>
        <dbReference type="ChEBI" id="CHEBI:29105"/>
        <note>catalytic</note>
    </ligand>
</feature>
<feature type="domain" description="Disintegrin" evidence="8">
    <location>
        <begin position="576"/>
        <end position="666"/>
    </location>
</feature>
<dbReference type="Pfam" id="PF13688">
    <property type="entry name" value="Reprolysin_5"/>
    <property type="match status" value="1"/>
</dbReference>
<reference evidence="10 11" key="1">
    <citation type="journal article" date="2016" name="Genome Biol. Evol.">
        <title>Divergent and convergent evolution of fungal pathogenicity.</title>
        <authorList>
            <person name="Shang Y."/>
            <person name="Xiao G."/>
            <person name="Zheng P."/>
            <person name="Cen K."/>
            <person name="Zhan S."/>
            <person name="Wang C."/>
        </authorList>
    </citation>
    <scope>NUCLEOTIDE SEQUENCE [LARGE SCALE GENOMIC DNA]</scope>
    <source>
        <strain evidence="10 11">RCEF 264</strain>
    </source>
</reference>
<dbReference type="PANTHER" id="PTHR11905:SF159">
    <property type="entry name" value="ADAM METALLOPROTEASE"/>
    <property type="match status" value="1"/>
</dbReference>
<sequence>MRRFVRPLAAASSLLVLCFCVVVGLLVPGATAHSRQRNPLRTIARVEDPVLHTPSHRVHAFSSFQLSFTLHQVDTAGDDDDRRLPIRLRLEPNHDILAEDASVSYAGEDGSVVAVEPVRRHDHRVFVGHAFVQTGHVLADGTTNDNHWINAGWASVYVHADGDHPVFEGAFHLGGDHHHIQTRRNYLDTRLPGDPLLPSASSDDDHSMVVWRDSDILPDAAVPVPWGDAPSTGDELRRRHHDLLDGNASVGAVEAGATTACSADGLLFNTDDMHPIYRGIDVVGGDRAAKRATTGTRWLFGRQIDGSGDNGGGNSGGVNLASTIGNPSGCPTTRKVALMGVAIDCNYANAFPTPADARANVIQQISSASRVYENTFNITLGIQDVFVQNGSCPTSPKSSATPWNADCTSGNLTITDRLNLFSKWRGESTNDTNAFWMLVSTCATDSAVGLAWLGQLCVPGSQADGSSGETIAATNVVVRTPTEWQVMAHETGHTFGAVHDCTSQTCSDGTVTRQQCCPLSGNSCSANGQFIMNPSTGSGITQFSACTVGNICSAMGRNSVRPVCLSNNKNVVTATGSVCGNGIVEEGEQCDCGGTEGCGSNTCCDPTTCKFTTNALCDPANDECCTSSCQLANAGTVCRPSTGSCDPAETCSGTTAACPANVNAPDGTTCGGSGTGLTCASGQCTSRSMQCKTLMGSLTTSNDTYACSSQGCQISCSSPQFGPNTCLMMNQNFLDGTPCEGGGHCSNGKCQGVSVAKEAADAIRNNLDITIPVAVVVGILVLLAVSSCVWSVVRRRQSRRRLQELARSGMPPPPRPPPRNGVLRRSAAPSRPRSGGWLGRRGLGPADAPKPEGEASPTAMLNAQPRSGWAFWKKKNDPNANAGNNTQTAGMAFVGTPPGYDRPPPVNTAAWRASGYGAGPRGPGVPPPDGQPGSGGFFPPTGAVGGNTRMSPPPYPPYNQAPAPQWPGSPSPSSRARLARYA</sequence>
<dbReference type="SUPFAM" id="SSF57552">
    <property type="entry name" value="Blood coagulation inhibitor (disintegrin)"/>
    <property type="match status" value="1"/>
</dbReference>
<keyword evidence="7" id="KW-0732">Signal</keyword>
<evidence type="ECO:0000256" key="7">
    <source>
        <dbReference type="SAM" id="SignalP"/>
    </source>
</evidence>
<protein>
    <recommendedName>
        <fullName evidence="3">Disintegrin and metalloproteinase domain-containing protein B</fullName>
    </recommendedName>
</protein>
<feature type="compositionally biased region" description="Low complexity" evidence="5">
    <location>
        <begin position="971"/>
        <end position="982"/>
    </location>
</feature>
<evidence type="ECO:0000313" key="10">
    <source>
        <dbReference type="EMBL" id="OAA67179.1"/>
    </source>
</evidence>
<keyword evidence="10" id="KW-0378">Hydrolase</keyword>
<organism evidence="10 11">
    <name type="scientific">Niveomyces insectorum RCEF 264</name>
    <dbReference type="NCBI Taxonomy" id="1081102"/>
    <lineage>
        <taxon>Eukaryota</taxon>
        <taxon>Fungi</taxon>
        <taxon>Dikarya</taxon>
        <taxon>Ascomycota</taxon>
        <taxon>Pezizomycotina</taxon>
        <taxon>Sordariomycetes</taxon>
        <taxon>Hypocreomycetidae</taxon>
        <taxon>Hypocreales</taxon>
        <taxon>Cordycipitaceae</taxon>
        <taxon>Niveomyces</taxon>
    </lineage>
</organism>
<dbReference type="PROSITE" id="PS50215">
    <property type="entry name" value="ADAM_MEPRO"/>
    <property type="match status" value="1"/>
</dbReference>
<dbReference type="PROSITE" id="PS50214">
    <property type="entry name" value="DISINTEGRIN_2"/>
    <property type="match status" value="1"/>
</dbReference>
<dbReference type="CDD" id="cd04271">
    <property type="entry name" value="ZnMc_ADAM_fungal"/>
    <property type="match status" value="1"/>
</dbReference>
<feature type="compositionally biased region" description="Pro residues" evidence="5">
    <location>
        <begin position="810"/>
        <end position="819"/>
    </location>
</feature>
<keyword evidence="4" id="KW-0479">Metal-binding</keyword>
<evidence type="ECO:0000256" key="3">
    <source>
        <dbReference type="ARBA" id="ARBA00074021"/>
    </source>
</evidence>
<dbReference type="GO" id="GO:0046872">
    <property type="term" value="F:metal ion binding"/>
    <property type="evidence" value="ECO:0007669"/>
    <property type="project" value="UniProtKB-KW"/>
</dbReference>
<evidence type="ECO:0000259" key="8">
    <source>
        <dbReference type="PROSITE" id="PS50214"/>
    </source>
</evidence>